<protein>
    <submittedName>
        <fullName evidence="1">CMP-N-acetylneuraminic acid synthetase</fullName>
    </submittedName>
</protein>
<evidence type="ECO:0000313" key="2">
    <source>
        <dbReference type="Proteomes" id="UP000636579"/>
    </source>
</evidence>
<dbReference type="CDD" id="cd02513">
    <property type="entry name" value="CMP-NeuAc_Synthase"/>
    <property type="match status" value="1"/>
</dbReference>
<dbReference type="InterPro" id="IPR050793">
    <property type="entry name" value="CMP-NeuNAc_synthase"/>
</dbReference>
<dbReference type="PANTHER" id="PTHR21485:SF6">
    <property type="entry name" value="N-ACYLNEURAMINATE CYTIDYLYLTRANSFERASE-RELATED"/>
    <property type="match status" value="1"/>
</dbReference>
<dbReference type="PANTHER" id="PTHR21485">
    <property type="entry name" value="HAD SUPERFAMILY MEMBERS CMAS AND KDSC"/>
    <property type="match status" value="1"/>
</dbReference>
<dbReference type="Proteomes" id="UP000636579">
    <property type="component" value="Unassembled WGS sequence"/>
</dbReference>
<dbReference type="Gene3D" id="3.90.550.10">
    <property type="entry name" value="Spore Coat Polysaccharide Biosynthesis Protein SpsA, Chain A"/>
    <property type="match status" value="1"/>
</dbReference>
<gene>
    <name evidence="1" type="ORF">H4W26_002564</name>
</gene>
<keyword evidence="2" id="KW-1185">Reference proteome</keyword>
<comment type="caution">
    <text evidence="1">The sequence shown here is derived from an EMBL/GenBank/DDBJ whole genome shotgun (WGS) entry which is preliminary data.</text>
</comment>
<proteinExistence type="predicted"/>
<accession>A0ABR9JA90</accession>
<reference evidence="1 2" key="1">
    <citation type="submission" date="2020-10" db="EMBL/GenBank/DDBJ databases">
        <title>Sequencing the genomes of 1000 actinobacteria strains.</title>
        <authorList>
            <person name="Klenk H.-P."/>
        </authorList>
    </citation>
    <scope>NUCLEOTIDE SEQUENCE [LARGE SCALE GENOMIC DNA]</scope>
    <source>
        <strain evidence="1 2">DSM 15474</strain>
    </source>
</reference>
<sequence length="230" mass="26197">MSERVTAFLPCRAGSQRVPRKNIKPFADVQHGLIEIKLKQLFASEGVDEVVLSTNDEEILAYAATLDDPKLRVHRRAEKLSSSETSTDQLVAHALELIGKGHILWTHVTSPFISAAQYDMIIAAYQDQLIAGYDSLMTTTEIHGFLWQHERPMNYDRTVEKWPRTQTLEPVHEVNSGVFLAPAEVYRDLDDRIGERPYLYPLDKLVSHDIDWNEDFIVGETLLQKGLVQL</sequence>
<organism evidence="1 2">
    <name type="scientific">Nesterenkonia halotolerans</name>
    <dbReference type="NCBI Taxonomy" id="225325"/>
    <lineage>
        <taxon>Bacteria</taxon>
        <taxon>Bacillati</taxon>
        <taxon>Actinomycetota</taxon>
        <taxon>Actinomycetes</taxon>
        <taxon>Micrococcales</taxon>
        <taxon>Micrococcaceae</taxon>
        <taxon>Nesterenkonia</taxon>
    </lineage>
</organism>
<dbReference type="InterPro" id="IPR003329">
    <property type="entry name" value="Cytidylyl_trans"/>
</dbReference>
<dbReference type="EMBL" id="JADBEE010000002">
    <property type="protein sequence ID" value="MBE1515772.1"/>
    <property type="molecule type" value="Genomic_DNA"/>
</dbReference>
<dbReference type="InterPro" id="IPR029044">
    <property type="entry name" value="Nucleotide-diphossugar_trans"/>
</dbReference>
<dbReference type="RefSeq" id="WP_192592567.1">
    <property type="nucleotide sequence ID" value="NZ_JADBEE010000002.1"/>
</dbReference>
<evidence type="ECO:0000313" key="1">
    <source>
        <dbReference type="EMBL" id="MBE1515772.1"/>
    </source>
</evidence>
<dbReference type="Pfam" id="PF02348">
    <property type="entry name" value="CTP_transf_3"/>
    <property type="match status" value="1"/>
</dbReference>
<name>A0ABR9JA90_9MICC</name>
<dbReference type="SUPFAM" id="SSF53448">
    <property type="entry name" value="Nucleotide-diphospho-sugar transferases"/>
    <property type="match status" value="1"/>
</dbReference>